<evidence type="ECO:0000259" key="2">
    <source>
        <dbReference type="Pfam" id="PF03787"/>
    </source>
</evidence>
<dbReference type="NCBIfam" id="TIGR02581">
    <property type="entry name" value="cas_cyan_RAMP"/>
    <property type="match status" value="1"/>
</dbReference>
<dbReference type="InterPro" id="IPR005537">
    <property type="entry name" value="RAMP_III_fam"/>
</dbReference>
<keyword evidence="4" id="KW-1185">Reference proteome</keyword>
<organism evidence="3 4">
    <name type="scientific">Merismopedia glauca CCAP 1448/3</name>
    <dbReference type="NCBI Taxonomy" id="1296344"/>
    <lineage>
        <taxon>Bacteria</taxon>
        <taxon>Bacillati</taxon>
        <taxon>Cyanobacteriota</taxon>
        <taxon>Cyanophyceae</taxon>
        <taxon>Synechococcales</taxon>
        <taxon>Merismopediaceae</taxon>
        <taxon>Merismopedia</taxon>
    </lineage>
</organism>
<feature type="domain" description="CRISPR type III-associated protein" evidence="2">
    <location>
        <begin position="15"/>
        <end position="234"/>
    </location>
</feature>
<sequence length="303" mass="34141">MFDTFKNRLEIRGILTTITALRISAGRSSEPIGSDLPVIKDALGRPLIPGSSFKGALRSRLESFLRGIDPSLAANPAIESEWSITNEQLNGEDGIKKKVEKELEKYPERQRIGKRDRLLTDKIIEKTDLASILFGSPWLASKLQIRDLTVLPDAWFGQYQERDGVAIDRDTETAADGKLYDYQVVPSDTPFYFEAVVENAEEWELGLLALGLHQFETEQIPLGGGRSRGLGVVKLEIDKMQWVNADTPAKLRDYLQNSVNDKLESYKLDIEQQKEYKKQWTTAFIAELNKHIPNSSDSQTANV</sequence>
<dbReference type="GO" id="GO:0051607">
    <property type="term" value="P:defense response to virus"/>
    <property type="evidence" value="ECO:0007669"/>
    <property type="project" value="UniProtKB-KW"/>
</dbReference>
<accession>A0A2T1C0A5</accession>
<evidence type="ECO:0000313" key="3">
    <source>
        <dbReference type="EMBL" id="PSB01553.1"/>
    </source>
</evidence>
<dbReference type="InterPro" id="IPR013411">
    <property type="entry name" value="CRISPR-assoc_RAMP_Csx7"/>
</dbReference>
<gene>
    <name evidence="3" type="ORF">C7B64_17800</name>
</gene>
<dbReference type="AlphaFoldDB" id="A0A2T1C0A5"/>
<evidence type="ECO:0000256" key="1">
    <source>
        <dbReference type="ARBA" id="ARBA00023118"/>
    </source>
</evidence>
<dbReference type="Proteomes" id="UP000238762">
    <property type="component" value="Unassembled WGS sequence"/>
</dbReference>
<reference evidence="3 4" key="1">
    <citation type="submission" date="2018-02" db="EMBL/GenBank/DDBJ databases">
        <authorList>
            <person name="Cohen D.B."/>
            <person name="Kent A.D."/>
        </authorList>
    </citation>
    <scope>NUCLEOTIDE SEQUENCE [LARGE SCALE GENOMIC DNA]</scope>
    <source>
        <strain evidence="3 4">CCAP 1448/3</strain>
    </source>
</reference>
<dbReference type="Pfam" id="PF03787">
    <property type="entry name" value="RAMPs"/>
    <property type="match status" value="1"/>
</dbReference>
<reference evidence="3 4" key="2">
    <citation type="submission" date="2018-03" db="EMBL/GenBank/DDBJ databases">
        <title>The ancient ancestry and fast evolution of plastids.</title>
        <authorList>
            <person name="Moore K.R."/>
            <person name="Magnabosco C."/>
            <person name="Momper L."/>
            <person name="Gold D.A."/>
            <person name="Bosak T."/>
            <person name="Fournier G.P."/>
        </authorList>
    </citation>
    <scope>NUCLEOTIDE SEQUENCE [LARGE SCALE GENOMIC DNA]</scope>
    <source>
        <strain evidence="3 4">CCAP 1448/3</strain>
    </source>
</reference>
<dbReference type="EMBL" id="PVWJ01000101">
    <property type="protein sequence ID" value="PSB01553.1"/>
    <property type="molecule type" value="Genomic_DNA"/>
</dbReference>
<dbReference type="OrthoDB" id="1063910at2"/>
<keyword evidence="1" id="KW-0051">Antiviral defense</keyword>
<dbReference type="PANTHER" id="PTHR35579:SF3">
    <property type="entry name" value="CRISPR SYSTEM CMS ENDORIBONUCLEASE CSM3"/>
    <property type="match status" value="1"/>
</dbReference>
<comment type="caution">
    <text evidence="3">The sequence shown here is derived from an EMBL/GenBank/DDBJ whole genome shotgun (WGS) entry which is preliminary data.</text>
</comment>
<evidence type="ECO:0000313" key="4">
    <source>
        <dbReference type="Proteomes" id="UP000238762"/>
    </source>
</evidence>
<proteinExistence type="predicted"/>
<name>A0A2T1C0A5_9CYAN</name>
<dbReference type="PANTHER" id="PTHR35579">
    <property type="entry name" value="CRISPR SYSTEM CMS ENDORIBONUCLEASE CSM3"/>
    <property type="match status" value="1"/>
</dbReference>
<dbReference type="InterPro" id="IPR052216">
    <property type="entry name" value="CRISPR_Csm3_endoribonuclease"/>
</dbReference>
<protein>
    <submittedName>
        <fullName evidence="3">CRISPR-associated RAMP protein</fullName>
    </submittedName>
</protein>
<dbReference type="RefSeq" id="WP_106289998.1">
    <property type="nucleotide sequence ID" value="NZ_CAWNTC010000131.1"/>
</dbReference>